<dbReference type="InterPro" id="IPR012854">
    <property type="entry name" value="Cu_amine_oxidase-like_N"/>
</dbReference>
<protein>
    <submittedName>
        <fullName evidence="3">Copper amine oxidase</fullName>
    </submittedName>
</protein>
<evidence type="ECO:0000313" key="3">
    <source>
        <dbReference type="EMBL" id="OWZ85017.1"/>
    </source>
</evidence>
<dbReference type="Pfam" id="PF07833">
    <property type="entry name" value="Cu_amine_oxidN1"/>
    <property type="match status" value="1"/>
</dbReference>
<dbReference type="Gene3D" id="3.30.457.10">
    <property type="entry name" value="Copper amine oxidase-like, N-terminal domain"/>
    <property type="match status" value="1"/>
</dbReference>
<dbReference type="RefSeq" id="WP_089022440.1">
    <property type="nucleotide sequence ID" value="NZ_NIQC01000001.1"/>
</dbReference>
<reference evidence="3 4" key="1">
    <citation type="submission" date="2017-06" db="EMBL/GenBank/DDBJ databases">
        <title>Draft Genome Sequence of Natranaerobius trueperi halophilic, alkalithermophilic bacteria from soda lakes.</title>
        <authorList>
            <person name="Zhao B."/>
        </authorList>
    </citation>
    <scope>NUCLEOTIDE SEQUENCE [LARGE SCALE GENOMIC DNA]</scope>
    <source>
        <strain evidence="3 4">DSM 18760</strain>
    </source>
</reference>
<evidence type="ECO:0000313" key="4">
    <source>
        <dbReference type="Proteomes" id="UP000214588"/>
    </source>
</evidence>
<name>A0A226C3L3_9FIRM</name>
<feature type="domain" description="Copper amine oxidase-like N-terminal" evidence="2">
    <location>
        <begin position="235"/>
        <end position="315"/>
    </location>
</feature>
<evidence type="ECO:0000259" key="2">
    <source>
        <dbReference type="Pfam" id="PF07833"/>
    </source>
</evidence>
<comment type="caution">
    <text evidence="3">The sequence shown here is derived from an EMBL/GenBank/DDBJ whole genome shotgun (WGS) entry which is preliminary data.</text>
</comment>
<organism evidence="3 4">
    <name type="scientific">Natranaerobius trueperi</name>
    <dbReference type="NCBI Taxonomy" id="759412"/>
    <lineage>
        <taxon>Bacteria</taxon>
        <taxon>Bacillati</taxon>
        <taxon>Bacillota</taxon>
        <taxon>Clostridia</taxon>
        <taxon>Natranaerobiales</taxon>
        <taxon>Natranaerobiaceae</taxon>
        <taxon>Natranaerobius</taxon>
    </lineage>
</organism>
<dbReference type="EMBL" id="NIQC01000001">
    <property type="protein sequence ID" value="OWZ85017.1"/>
    <property type="molecule type" value="Genomic_DNA"/>
</dbReference>
<feature type="signal peptide" evidence="1">
    <location>
        <begin position="1"/>
        <end position="26"/>
    </location>
</feature>
<dbReference type="InterPro" id="IPR036582">
    <property type="entry name" value="Mao_N_sf"/>
</dbReference>
<accession>A0A226C3L3</accession>
<sequence length="333" mass="37377">MKFKRSFGSTFAVFSLALVTSVSVSAGPAGVDTTNENGTPKDRIGEFTGVVEEISDHPSLDDVQKVFLENDHDQKAHLLVSDSTPILGADEITEDTLITGYYDNMKPITMIYPPQYQAVAITTGELDENKKAHKFNEDLISTDNSLKLNIEEDTKVINNDGEKFEGDLEDRELLVTYDISTRSIPAKTTPEKVVVLFEDRETMNTTYDQKIEATNMKEDISSLDIVVENEIIDTYEPYFTDDMPMVPVREIAETLGYEVTWKNGQIMIGNVASLTIGEKEYNYAKKAPIELIAPELKAGRTFVPLNFFRDVLNLNNAYLLEDQIVIDDGEKME</sequence>
<dbReference type="OrthoDB" id="1684927at2"/>
<keyword evidence="1" id="KW-0732">Signal</keyword>
<proteinExistence type="predicted"/>
<dbReference type="SUPFAM" id="SSF55383">
    <property type="entry name" value="Copper amine oxidase, domain N"/>
    <property type="match status" value="1"/>
</dbReference>
<keyword evidence="4" id="KW-1185">Reference proteome</keyword>
<feature type="chain" id="PRO_5038463768" evidence="1">
    <location>
        <begin position="27"/>
        <end position="333"/>
    </location>
</feature>
<gene>
    <name evidence="3" type="ORF">CDO51_01050</name>
</gene>
<dbReference type="Proteomes" id="UP000214588">
    <property type="component" value="Unassembled WGS sequence"/>
</dbReference>
<evidence type="ECO:0000256" key="1">
    <source>
        <dbReference type="SAM" id="SignalP"/>
    </source>
</evidence>
<dbReference type="AlphaFoldDB" id="A0A226C3L3"/>